<dbReference type="InterPro" id="IPR050491">
    <property type="entry name" value="AmpC-like"/>
</dbReference>
<dbReference type="SUPFAM" id="SSF56601">
    <property type="entry name" value="beta-lactamase/transpeptidase-like"/>
    <property type="match status" value="1"/>
</dbReference>
<dbReference type="InterPro" id="IPR012338">
    <property type="entry name" value="Beta-lactam/transpept-like"/>
</dbReference>
<dbReference type="Pfam" id="PF00144">
    <property type="entry name" value="Beta-lactamase"/>
    <property type="match status" value="1"/>
</dbReference>
<protein>
    <submittedName>
        <fullName evidence="2">Beta-lactamase family protein</fullName>
    </submittedName>
</protein>
<accession>A0A547P9U6</accession>
<dbReference type="OrthoDB" id="9804448at2"/>
<dbReference type="InterPro" id="IPR001466">
    <property type="entry name" value="Beta-lactam-related"/>
</dbReference>
<evidence type="ECO:0000313" key="3">
    <source>
        <dbReference type="Proteomes" id="UP000316343"/>
    </source>
</evidence>
<dbReference type="Proteomes" id="UP000316343">
    <property type="component" value="Unassembled WGS sequence"/>
</dbReference>
<sequence>MTKFVIYSPIYAKTFCWNRAIDPSNIMENLMRLPFIFAAAFVLAGASTPIQAQEQQPDYQVLLDDIVSTAADSANAGAILDFQGCGISYVSAQGIANRVSKTPMPTGEQLRIASIGKLYTAAIIHRLAQQGLVDLDMPATDYIVGDDLSGVPNANASLRQMLNHTSGVPDYYDEQSYLTWDWTLPLTPERVLAVARRRDTTNRPGAAYSYSNTNYHILALVAEAVSGQPLGELISAHILVPLELLETRYNTAHPGGSIHGYGRPLYPDEDTWQYAENTGPDSGITASTQDLSRLLSALFLEHDEMRSIGDAMIAEPVETDTGNQFAGPGAEMIVARSGRRLIGHTGDTFGYLTFAYAIPDYGATLIGHVNADDPDALMALLQSSALLLKDACSVPMP</sequence>
<organism evidence="2 3">
    <name type="scientific">Erythrobacter insulae</name>
    <dbReference type="NCBI Taxonomy" id="2584124"/>
    <lineage>
        <taxon>Bacteria</taxon>
        <taxon>Pseudomonadati</taxon>
        <taxon>Pseudomonadota</taxon>
        <taxon>Alphaproteobacteria</taxon>
        <taxon>Sphingomonadales</taxon>
        <taxon>Erythrobacteraceae</taxon>
        <taxon>Erythrobacter/Porphyrobacter group</taxon>
        <taxon>Erythrobacter</taxon>
    </lineage>
</organism>
<dbReference type="PANTHER" id="PTHR46825:SF7">
    <property type="entry name" value="D-ALANYL-D-ALANINE CARBOXYPEPTIDASE"/>
    <property type="match status" value="1"/>
</dbReference>
<keyword evidence="3" id="KW-1185">Reference proteome</keyword>
<dbReference type="AlphaFoldDB" id="A0A547P9U6"/>
<evidence type="ECO:0000259" key="1">
    <source>
        <dbReference type="Pfam" id="PF00144"/>
    </source>
</evidence>
<comment type="caution">
    <text evidence="2">The sequence shown here is derived from an EMBL/GenBank/DDBJ whole genome shotgun (WGS) entry which is preliminary data.</text>
</comment>
<dbReference type="PANTHER" id="PTHR46825">
    <property type="entry name" value="D-ALANYL-D-ALANINE-CARBOXYPEPTIDASE/ENDOPEPTIDASE AMPH"/>
    <property type="match status" value="1"/>
</dbReference>
<name>A0A547P9U6_9SPHN</name>
<proteinExistence type="predicted"/>
<dbReference type="Gene3D" id="3.40.710.10">
    <property type="entry name" value="DD-peptidase/beta-lactamase superfamily"/>
    <property type="match status" value="1"/>
</dbReference>
<evidence type="ECO:0000313" key="2">
    <source>
        <dbReference type="EMBL" id="TRD10923.1"/>
    </source>
</evidence>
<gene>
    <name evidence="2" type="ORF">FGU71_02980</name>
</gene>
<dbReference type="EMBL" id="VHJK01000001">
    <property type="protein sequence ID" value="TRD10923.1"/>
    <property type="molecule type" value="Genomic_DNA"/>
</dbReference>
<reference evidence="2 3" key="1">
    <citation type="submission" date="2019-06" db="EMBL/GenBank/DDBJ databases">
        <title>Erythrobacter insulae sp. nov., isolated from a tidal flat.</title>
        <authorList>
            <person name="Yoon J.-H."/>
        </authorList>
    </citation>
    <scope>NUCLEOTIDE SEQUENCE [LARGE SCALE GENOMIC DNA]</scope>
    <source>
        <strain evidence="2 3">JBTF-M21</strain>
    </source>
</reference>
<feature type="domain" description="Beta-lactamase-related" evidence="1">
    <location>
        <begin position="78"/>
        <end position="376"/>
    </location>
</feature>